<name>A0A0H3G5E0_ZYMMA</name>
<dbReference type="AlphaFoldDB" id="A0A0H3G5E0"/>
<dbReference type="RefSeq" id="WP_011240670.1">
    <property type="nucleotide sequence ID" value="NC_017262.1"/>
</dbReference>
<reference evidence="1 2" key="1">
    <citation type="journal article" date="2011" name="J. Bacteriol.">
        <title>Genome sequence of the ethanol-producing Zymomonas mobilis subsp. mobilis lectotype strain ATCC 10988.</title>
        <authorList>
            <person name="Pappas K.M."/>
            <person name="Kouvelis V.N."/>
            <person name="Saunders E."/>
            <person name="Brettin T.S."/>
            <person name="Bruce D."/>
            <person name="Detter C."/>
            <person name="Balakireva M."/>
            <person name="Han C.S."/>
            <person name="Savvakis G."/>
            <person name="Kyrpides N.C."/>
            <person name="Typas M.A."/>
        </authorList>
    </citation>
    <scope>NUCLEOTIDE SEQUENCE [LARGE SCALE GENOMIC DNA]</scope>
    <source>
        <strain evidence="2">ATCC 10988 / DSM 424 / CCUG 17860 / LMG 404 / NCIMB 8938 / NRRL B-806 / ZM1</strain>
    </source>
</reference>
<dbReference type="KEGG" id="zmm:Zmob_0494"/>
<dbReference type="HOGENOM" id="CLU_3049595_0_0_5"/>
<evidence type="ECO:0000313" key="2">
    <source>
        <dbReference type="Proteomes" id="UP000001494"/>
    </source>
</evidence>
<protein>
    <submittedName>
        <fullName evidence="1">Uncharacterized protein</fullName>
    </submittedName>
</protein>
<dbReference type="Proteomes" id="UP000001494">
    <property type="component" value="Chromosome"/>
</dbReference>
<organism evidence="1 2">
    <name type="scientific">Zymomonas mobilis subsp. mobilis (strain ATCC 10988 / DSM 424 / LMG 404 / NCIMB 8938 / NRRL B-806 / ZM1)</name>
    <dbReference type="NCBI Taxonomy" id="555217"/>
    <lineage>
        <taxon>Bacteria</taxon>
        <taxon>Pseudomonadati</taxon>
        <taxon>Pseudomonadota</taxon>
        <taxon>Alphaproteobacteria</taxon>
        <taxon>Sphingomonadales</taxon>
        <taxon>Zymomonadaceae</taxon>
        <taxon>Zymomonas</taxon>
    </lineage>
</organism>
<evidence type="ECO:0000313" key="1">
    <source>
        <dbReference type="EMBL" id="AEH62340.1"/>
    </source>
</evidence>
<gene>
    <name evidence="1" type="ordered locus">Zmob_0494</name>
</gene>
<sequence length="54" mass="5923">MIIPLLFLVTDLDTEPPPPPALPIPVVTTTNLPPQKSCKVKRIPSRPTRIAVCH</sequence>
<accession>A0A0H3G5E0</accession>
<dbReference type="EMBL" id="CP002850">
    <property type="protein sequence ID" value="AEH62340.1"/>
    <property type="molecule type" value="Genomic_DNA"/>
</dbReference>
<proteinExistence type="predicted"/>